<evidence type="ECO:0000256" key="4">
    <source>
        <dbReference type="ARBA" id="ARBA00022806"/>
    </source>
</evidence>
<organism evidence="9 10">
    <name type="scientific">Coccomyxa subellipsoidea (strain C-169)</name>
    <name type="common">Green microalga</name>
    <dbReference type="NCBI Taxonomy" id="574566"/>
    <lineage>
        <taxon>Eukaryota</taxon>
        <taxon>Viridiplantae</taxon>
        <taxon>Chlorophyta</taxon>
        <taxon>core chlorophytes</taxon>
        <taxon>Trebouxiophyceae</taxon>
        <taxon>Trebouxiophyceae incertae sedis</taxon>
        <taxon>Coccomyxaceae</taxon>
        <taxon>Coccomyxa</taxon>
        <taxon>Coccomyxa subellipsoidea</taxon>
    </lineage>
</organism>
<keyword evidence="2" id="KW-0547">Nucleotide-binding</keyword>
<dbReference type="Pfam" id="PF00176">
    <property type="entry name" value="SNF2-rel_dom"/>
    <property type="match status" value="1"/>
</dbReference>
<dbReference type="InterPro" id="IPR027417">
    <property type="entry name" value="P-loop_NTPase"/>
</dbReference>
<dbReference type="RefSeq" id="XP_005645670.1">
    <property type="nucleotide sequence ID" value="XM_005645613.1"/>
</dbReference>
<dbReference type="PANTHER" id="PTHR45626">
    <property type="entry name" value="TRANSCRIPTION TERMINATION FACTOR 2-RELATED"/>
    <property type="match status" value="1"/>
</dbReference>
<gene>
    <name evidence="9" type="ORF">COCSUDRAFT_67093</name>
</gene>
<dbReference type="InterPro" id="IPR013083">
    <property type="entry name" value="Znf_RING/FYVE/PHD"/>
</dbReference>
<dbReference type="SMART" id="SM00487">
    <property type="entry name" value="DEXDc"/>
    <property type="match status" value="1"/>
</dbReference>
<sequence>METIVIDDSDCSDLSNDGVADTTDEAHGLIQAEGAPDEGGQRLGPTGLQAPTAHVHAEHMQPPMLQPAVHTTDPRQQYLAQLQAVQQAQQYRQLAPAGFVAQSLPIQQPLQAAQHQMNGLGTAPNQVAPQNGAASSAQWMTPQPAQAMPDSQQQQFYADLARQLHAAQQQQMQQQALQHTMYNLQPALAPAPPMYAYSAQPQAYGLQSVDSVQLQALITAQQIQQQMAQQQSPAWPAAVMAQPAPAAATSALQHQPAQVYPAGLQQGAEPAQAQAQPSQQPNFFAAVWDSMRAAASALGQQTVPAAPGAVRAQSSMQPPAASSRGARAVKAEPSSAGSSVLWQQAGMYPAQRVTSAVKAEAPSGVCAGSSKAGPSQQGGDAMDDFGIVGAAEGADSVADEAALEGVLEGLKMADAPEADVPPGKMTVTLHAYQKRALGWMRKRENPGSVNAVCGGILADEQGLGKTVQAIALIVMEVPSRTDAEAALADAQREQNMMALHPESAEARAARAAGIGIFPAGARSGSASASGDASPGVGNKADKGKAKAQDEACESPPRKKAKKGPIQYEPCGRGEFCTCAICKKAKDQQRKAAEREIQRAWRAEMSVRKEAKDRASQGPPKGQPIGTKTPAASEQKLLLPDIMSPDGSVAKRTLVVCPLCVAAQWVDEVREKAPQLRVKLYHGPNRSRDFTPALLACYDVIVTTYWVLASEFGASPQGPLYCVRWHRCILDEAHLIRNSHTNAAKAAAQIDATRRWCLTGTPIINAATDVHMLFVFLQPFNNIELFNRLIRNKIETVKLRNGRRITPNQAARDQGYKELRTAMRAVTLRRMKSDEYKGQPLVVLPAKVIALQQMQFSEEEEAIYRAFEEKSQLDFKEYVRKGFGANYSHILVLLMRLRQVCIHPWLAQTEDASAAAVASGGDEEQDPNAHPSGLSVERAAELLEKLTGGDAGECPICMDGAQDAVLTACAHGPFCRECIISSLQHQGGDQAEGTCPLCRAELAPAKLYSAAQLQPPAPIDIEEEAAALDAAKQPDDDWALEEERFVSSSKLDAVVRLLEQYREEDEAAGPGTLPTKTIVFSTFTRALDLLERRLRPGAIGFLRLDGRMRLSQRTDAIRAFARDPQARPLPHTS</sequence>
<evidence type="ECO:0000313" key="10">
    <source>
        <dbReference type="Proteomes" id="UP000007264"/>
    </source>
</evidence>
<feature type="region of interest" description="Disordered" evidence="6">
    <location>
        <begin position="115"/>
        <end position="153"/>
    </location>
</feature>
<feature type="region of interest" description="Disordered" evidence="6">
    <location>
        <begin position="33"/>
        <end position="55"/>
    </location>
</feature>
<feature type="region of interest" description="Disordered" evidence="6">
    <location>
        <begin position="521"/>
        <end position="565"/>
    </location>
</feature>
<dbReference type="Gene3D" id="3.40.50.10810">
    <property type="entry name" value="Tandem AAA-ATPase domain"/>
    <property type="match status" value="2"/>
</dbReference>
<dbReference type="CDD" id="cd18793">
    <property type="entry name" value="SF2_C_SNF"/>
    <property type="match status" value="1"/>
</dbReference>
<feature type="compositionally biased region" description="Basic and acidic residues" evidence="6">
    <location>
        <begin position="539"/>
        <end position="549"/>
    </location>
</feature>
<feature type="domain" description="RING-type" evidence="7">
    <location>
        <begin position="953"/>
        <end position="997"/>
    </location>
</feature>
<feature type="domain" description="Helicase ATP-binding" evidence="8">
    <location>
        <begin position="425"/>
        <end position="790"/>
    </location>
</feature>
<dbReference type="InterPro" id="IPR001841">
    <property type="entry name" value="Znf_RING"/>
</dbReference>
<dbReference type="InterPro" id="IPR000330">
    <property type="entry name" value="SNF2_N"/>
</dbReference>
<dbReference type="Proteomes" id="UP000007264">
    <property type="component" value="Unassembled WGS sequence"/>
</dbReference>
<evidence type="ECO:0000256" key="6">
    <source>
        <dbReference type="SAM" id="MobiDB-lite"/>
    </source>
</evidence>
<name>I0YRV7_COCSC</name>
<feature type="region of interest" description="Disordered" evidence="6">
    <location>
        <begin position="605"/>
        <end position="629"/>
    </location>
</feature>
<dbReference type="GO" id="GO:0005634">
    <property type="term" value="C:nucleus"/>
    <property type="evidence" value="ECO:0007669"/>
    <property type="project" value="TreeGrafter"/>
</dbReference>
<dbReference type="GO" id="GO:0005524">
    <property type="term" value="F:ATP binding"/>
    <property type="evidence" value="ECO:0007669"/>
    <property type="project" value="UniProtKB-KW"/>
</dbReference>
<dbReference type="Gene3D" id="3.40.50.300">
    <property type="entry name" value="P-loop containing nucleotide triphosphate hydrolases"/>
    <property type="match status" value="1"/>
</dbReference>
<dbReference type="eggNOG" id="KOG1001">
    <property type="taxonomic scope" value="Eukaryota"/>
</dbReference>
<protein>
    <submittedName>
        <fullName evidence="9">Uncharacterized protein</fullName>
    </submittedName>
</protein>
<evidence type="ECO:0000256" key="3">
    <source>
        <dbReference type="ARBA" id="ARBA00022801"/>
    </source>
</evidence>
<evidence type="ECO:0000259" key="8">
    <source>
        <dbReference type="SMART" id="SM00487"/>
    </source>
</evidence>
<proteinExistence type="inferred from homology"/>
<comment type="caution">
    <text evidence="9">The sequence shown here is derived from an EMBL/GenBank/DDBJ whole genome shotgun (WGS) entry which is preliminary data.</text>
</comment>
<accession>I0YRV7</accession>
<keyword evidence="3" id="KW-0378">Hydrolase</keyword>
<dbReference type="InterPro" id="IPR049730">
    <property type="entry name" value="SNF2/RAD54-like_C"/>
</dbReference>
<dbReference type="GO" id="GO:0004386">
    <property type="term" value="F:helicase activity"/>
    <property type="evidence" value="ECO:0007669"/>
    <property type="project" value="UniProtKB-KW"/>
</dbReference>
<dbReference type="STRING" id="574566.I0YRV7"/>
<evidence type="ECO:0000259" key="7">
    <source>
        <dbReference type="SMART" id="SM00184"/>
    </source>
</evidence>
<evidence type="ECO:0000313" key="9">
    <source>
        <dbReference type="EMBL" id="EIE21126.1"/>
    </source>
</evidence>
<dbReference type="PANTHER" id="PTHR45626:SF38">
    <property type="entry name" value="DEAD-BOX PROTEIN"/>
    <property type="match status" value="1"/>
</dbReference>
<evidence type="ECO:0000256" key="5">
    <source>
        <dbReference type="ARBA" id="ARBA00022840"/>
    </source>
</evidence>
<dbReference type="GO" id="GO:0008094">
    <property type="term" value="F:ATP-dependent activity, acting on DNA"/>
    <property type="evidence" value="ECO:0007669"/>
    <property type="project" value="TreeGrafter"/>
</dbReference>
<feature type="region of interest" description="Disordered" evidence="6">
    <location>
        <begin position="306"/>
        <end position="334"/>
    </location>
</feature>
<keyword evidence="10" id="KW-1185">Reference proteome</keyword>
<dbReference type="EMBL" id="AGSI01000013">
    <property type="protein sequence ID" value="EIE21126.1"/>
    <property type="molecule type" value="Genomic_DNA"/>
</dbReference>
<dbReference type="InterPro" id="IPR038718">
    <property type="entry name" value="SNF2-like_sf"/>
</dbReference>
<dbReference type="InterPro" id="IPR014001">
    <property type="entry name" value="Helicase_ATP-bd"/>
</dbReference>
<dbReference type="AlphaFoldDB" id="I0YRV7"/>
<keyword evidence="4" id="KW-0347">Helicase</keyword>
<feature type="compositionally biased region" description="Low complexity" evidence="6">
    <location>
        <begin position="521"/>
        <end position="537"/>
    </location>
</feature>
<dbReference type="CDD" id="cd18008">
    <property type="entry name" value="DEXDc_SHPRH-like"/>
    <property type="match status" value="1"/>
</dbReference>
<dbReference type="SUPFAM" id="SSF52540">
    <property type="entry name" value="P-loop containing nucleoside triphosphate hydrolases"/>
    <property type="match status" value="2"/>
</dbReference>
<feature type="domain" description="RING-type" evidence="7">
    <location>
        <begin position="549"/>
        <end position="659"/>
    </location>
</feature>
<dbReference type="InterPro" id="IPR050628">
    <property type="entry name" value="SNF2_RAD54_helicase_TF"/>
</dbReference>
<feature type="compositionally biased region" description="Acidic residues" evidence="6">
    <location>
        <begin position="1"/>
        <end position="11"/>
    </location>
</feature>
<comment type="similarity">
    <text evidence="1">Belongs to the SNF2/RAD54 helicase family. RAD16 subfamily.</text>
</comment>
<evidence type="ECO:0000256" key="2">
    <source>
        <dbReference type="ARBA" id="ARBA00022741"/>
    </source>
</evidence>
<feature type="region of interest" description="Disordered" evidence="6">
    <location>
        <begin position="1"/>
        <end position="21"/>
    </location>
</feature>
<dbReference type="SUPFAM" id="SSF57850">
    <property type="entry name" value="RING/U-box"/>
    <property type="match status" value="1"/>
</dbReference>
<dbReference type="SMART" id="SM00184">
    <property type="entry name" value="RING"/>
    <property type="match status" value="2"/>
</dbReference>
<dbReference type="GO" id="GO:0016787">
    <property type="term" value="F:hydrolase activity"/>
    <property type="evidence" value="ECO:0007669"/>
    <property type="project" value="UniProtKB-KW"/>
</dbReference>
<keyword evidence="5" id="KW-0067">ATP-binding</keyword>
<feature type="compositionally biased region" description="Low complexity" evidence="6">
    <location>
        <begin position="312"/>
        <end position="323"/>
    </location>
</feature>
<dbReference type="GO" id="GO:0006281">
    <property type="term" value="P:DNA repair"/>
    <property type="evidence" value="ECO:0007669"/>
    <property type="project" value="TreeGrafter"/>
</dbReference>
<reference evidence="9 10" key="1">
    <citation type="journal article" date="2012" name="Genome Biol.">
        <title>The genome of the polar eukaryotic microalga coccomyxa subellipsoidea reveals traits of cold adaptation.</title>
        <authorList>
            <person name="Blanc G."/>
            <person name="Agarkova I."/>
            <person name="Grimwood J."/>
            <person name="Kuo A."/>
            <person name="Brueggeman A."/>
            <person name="Dunigan D."/>
            <person name="Gurnon J."/>
            <person name="Ladunga I."/>
            <person name="Lindquist E."/>
            <person name="Lucas S."/>
            <person name="Pangilinan J."/>
            <person name="Proschold T."/>
            <person name="Salamov A."/>
            <person name="Schmutz J."/>
            <person name="Weeks D."/>
            <person name="Yamada T."/>
            <person name="Claverie J.M."/>
            <person name="Grigoriev I."/>
            <person name="Van Etten J."/>
            <person name="Lomsadze A."/>
            <person name="Borodovsky M."/>
        </authorList>
    </citation>
    <scope>NUCLEOTIDE SEQUENCE [LARGE SCALE GENOMIC DNA]</scope>
    <source>
        <strain evidence="9 10">C-169</strain>
    </source>
</reference>
<dbReference type="KEGG" id="csl:COCSUDRAFT_67093"/>
<feature type="compositionally biased region" description="Basic and acidic residues" evidence="6">
    <location>
        <begin position="605"/>
        <end position="614"/>
    </location>
</feature>
<dbReference type="OrthoDB" id="448448at2759"/>
<dbReference type="Gene3D" id="3.30.40.10">
    <property type="entry name" value="Zinc/RING finger domain, C3HC4 (zinc finger)"/>
    <property type="match status" value="1"/>
</dbReference>
<dbReference type="Pfam" id="PF13920">
    <property type="entry name" value="zf-C3HC4_3"/>
    <property type="match status" value="1"/>
</dbReference>
<dbReference type="GeneID" id="17039108"/>
<evidence type="ECO:0000256" key="1">
    <source>
        <dbReference type="ARBA" id="ARBA00008438"/>
    </source>
</evidence>